<dbReference type="GO" id="GO:0005765">
    <property type="term" value="C:lysosomal membrane"/>
    <property type="evidence" value="ECO:0007669"/>
    <property type="project" value="UniProtKB-SubCell"/>
</dbReference>
<accession>A0A8T0EGG4</accession>
<evidence type="ECO:0000256" key="10">
    <source>
        <dbReference type="ARBA" id="ARBA00023136"/>
    </source>
</evidence>
<gene>
    <name evidence="18" type="ORF">HNY73_018494</name>
</gene>
<keyword evidence="3" id="KW-0813">Transport</keyword>
<dbReference type="Pfam" id="PF01490">
    <property type="entry name" value="Aa_trans"/>
    <property type="match status" value="2"/>
</dbReference>
<keyword evidence="13" id="KW-0458">Lysosome</keyword>
<evidence type="ECO:0000256" key="6">
    <source>
        <dbReference type="ARBA" id="ARBA00022753"/>
    </source>
</evidence>
<comment type="subcellular location">
    <subcellularLocation>
        <location evidence="1">Late endosome membrane</location>
        <topology evidence="1">Multi-pass membrane protein</topology>
    </subcellularLocation>
    <subcellularLocation>
        <location evidence="2">Lysosome membrane</location>
        <topology evidence="2">Multi-pass membrane protein</topology>
    </subcellularLocation>
</comment>
<dbReference type="GO" id="GO:0031902">
    <property type="term" value="C:late endosome membrane"/>
    <property type="evidence" value="ECO:0007669"/>
    <property type="project" value="UniProtKB-SubCell"/>
</dbReference>
<proteinExistence type="inferred from homology"/>
<evidence type="ECO:0000256" key="13">
    <source>
        <dbReference type="ARBA" id="ARBA00023228"/>
    </source>
</evidence>
<feature type="region of interest" description="Disordered" evidence="15">
    <location>
        <begin position="1"/>
        <end position="50"/>
    </location>
</feature>
<dbReference type="GO" id="GO:0015179">
    <property type="term" value="F:L-amino acid transmembrane transporter activity"/>
    <property type="evidence" value="ECO:0007669"/>
    <property type="project" value="TreeGrafter"/>
</dbReference>
<keyword evidence="12" id="KW-0325">Glycoprotein</keyword>
<reference evidence="18" key="2">
    <citation type="submission" date="2020-06" db="EMBL/GenBank/DDBJ databases">
        <authorList>
            <person name="Sheffer M."/>
        </authorList>
    </citation>
    <scope>NUCLEOTIDE SEQUENCE</scope>
</reference>
<evidence type="ECO:0000256" key="11">
    <source>
        <dbReference type="ARBA" id="ARBA00023157"/>
    </source>
</evidence>
<evidence type="ECO:0000256" key="5">
    <source>
        <dbReference type="ARBA" id="ARBA00022723"/>
    </source>
</evidence>
<keyword evidence="7" id="KW-0029">Amino-acid transport</keyword>
<feature type="domain" description="Amino acid transporter transmembrane" evidence="17">
    <location>
        <begin position="116"/>
        <end position="219"/>
    </location>
</feature>
<evidence type="ECO:0000256" key="7">
    <source>
        <dbReference type="ARBA" id="ARBA00022970"/>
    </source>
</evidence>
<feature type="transmembrane region" description="Helical" evidence="16">
    <location>
        <begin position="376"/>
        <end position="397"/>
    </location>
</feature>
<evidence type="ECO:0000256" key="16">
    <source>
        <dbReference type="SAM" id="Phobius"/>
    </source>
</evidence>
<feature type="transmembrane region" description="Helical" evidence="16">
    <location>
        <begin position="327"/>
        <end position="348"/>
    </location>
</feature>
<dbReference type="InterPro" id="IPR013057">
    <property type="entry name" value="AA_transpt_TM"/>
</dbReference>
<dbReference type="PANTHER" id="PTHR22950:SF244">
    <property type="entry name" value="NEUTRAL AMINO ACID TRANSPORTER 9"/>
    <property type="match status" value="1"/>
</dbReference>
<keyword evidence="4 16" id="KW-0812">Transmembrane</keyword>
<evidence type="ECO:0000259" key="17">
    <source>
        <dbReference type="Pfam" id="PF01490"/>
    </source>
</evidence>
<dbReference type="Proteomes" id="UP000807504">
    <property type="component" value="Unassembled WGS sequence"/>
</dbReference>
<keyword evidence="19" id="KW-1185">Reference proteome</keyword>
<feature type="domain" description="Amino acid transporter transmembrane" evidence="17">
    <location>
        <begin position="360"/>
        <end position="484"/>
    </location>
</feature>
<protein>
    <submittedName>
        <fullName evidence="18">Sodium-coupled neutral amino acid transporter like protein</fullName>
    </submittedName>
</protein>
<evidence type="ECO:0000256" key="2">
    <source>
        <dbReference type="ARBA" id="ARBA00004155"/>
    </source>
</evidence>
<dbReference type="GO" id="GO:0046872">
    <property type="term" value="F:metal ion binding"/>
    <property type="evidence" value="ECO:0007669"/>
    <property type="project" value="UniProtKB-KW"/>
</dbReference>
<sequence>MEPDSSTPLLTPDESLNRGLNTEDEVSSDSGNSTDNTHRKKRRQRLPFHYPHVHKSARMRREAGSRGIATYHRYRYYNKLADPTIDTLSIPNHVVPHTFLFPLSSILTGKQGSLVTIFSIWNTMMGSSLLSMPWAIQEAGFAAGLIILFVMGGLCFYTAYRIVSLRSLADLPSSAVEFPDLCRLLLGPWAEWIATFFSLIPLLGGAVVYWVLMSNFLYFIGVYSYESFHIGVNNSNVDNSSFPDVYCPTTIPDETLVLHHGGNSTSDAFYKYWNRFPYPLLCFFPPCTVAVIVLILFIIAKGVIWGINFNTIDPYSINYVQLFKSTFPVLVGTLSLSFFIHNCVLSLMRNQKNLKKKECIEDNLLNNFKSNDSMALAARIFLLFQVISLYPLIVYILRVQIMHFFYGTTYPSWKPVFILNISVITVCILFNIFYPKVGTIIRYCGAVSGLAFIFTLPCITYMKALHEKKQLSVWNAAIHVCIMILGKFRLTESPDNQGPTVF</sequence>
<comment type="similarity">
    <text evidence="14">Belongs to the amino acid/polyamine transporter 2 family. SLC38A9 subfamily.</text>
</comment>
<name>A0A8T0EGG4_ARGBR</name>
<feature type="transmembrane region" description="Helical" evidence="16">
    <location>
        <begin position="280"/>
        <end position="307"/>
    </location>
</feature>
<keyword evidence="11" id="KW-1015">Disulfide bond</keyword>
<feature type="transmembrane region" description="Helical" evidence="16">
    <location>
        <begin position="141"/>
        <end position="160"/>
    </location>
</feature>
<evidence type="ECO:0000313" key="19">
    <source>
        <dbReference type="Proteomes" id="UP000807504"/>
    </source>
</evidence>
<evidence type="ECO:0000313" key="18">
    <source>
        <dbReference type="EMBL" id="KAF8771035.1"/>
    </source>
</evidence>
<evidence type="ECO:0000256" key="12">
    <source>
        <dbReference type="ARBA" id="ARBA00023180"/>
    </source>
</evidence>
<keyword evidence="9" id="KW-0915">Sodium</keyword>
<evidence type="ECO:0000256" key="1">
    <source>
        <dbReference type="ARBA" id="ARBA00004107"/>
    </source>
</evidence>
<organism evidence="18 19">
    <name type="scientific">Argiope bruennichi</name>
    <name type="common">Wasp spider</name>
    <name type="synonym">Aranea bruennichi</name>
    <dbReference type="NCBI Taxonomy" id="94029"/>
    <lineage>
        <taxon>Eukaryota</taxon>
        <taxon>Metazoa</taxon>
        <taxon>Ecdysozoa</taxon>
        <taxon>Arthropoda</taxon>
        <taxon>Chelicerata</taxon>
        <taxon>Arachnida</taxon>
        <taxon>Araneae</taxon>
        <taxon>Araneomorphae</taxon>
        <taxon>Entelegynae</taxon>
        <taxon>Araneoidea</taxon>
        <taxon>Araneidae</taxon>
        <taxon>Argiope</taxon>
    </lineage>
</organism>
<feature type="compositionally biased region" description="Basic residues" evidence="15">
    <location>
        <begin position="38"/>
        <end position="50"/>
    </location>
</feature>
<evidence type="ECO:0000256" key="14">
    <source>
        <dbReference type="ARBA" id="ARBA00038442"/>
    </source>
</evidence>
<evidence type="ECO:0000256" key="15">
    <source>
        <dbReference type="SAM" id="MobiDB-lite"/>
    </source>
</evidence>
<keyword evidence="8 16" id="KW-1133">Transmembrane helix</keyword>
<evidence type="ECO:0000256" key="9">
    <source>
        <dbReference type="ARBA" id="ARBA00023053"/>
    </source>
</evidence>
<evidence type="ECO:0000256" key="3">
    <source>
        <dbReference type="ARBA" id="ARBA00022448"/>
    </source>
</evidence>
<keyword evidence="6" id="KW-0967">Endosome</keyword>
<evidence type="ECO:0000256" key="8">
    <source>
        <dbReference type="ARBA" id="ARBA00022989"/>
    </source>
</evidence>
<dbReference type="EMBL" id="JABXBU010002228">
    <property type="protein sequence ID" value="KAF8771035.1"/>
    <property type="molecule type" value="Genomic_DNA"/>
</dbReference>
<keyword evidence="5" id="KW-0479">Metal-binding</keyword>
<feature type="transmembrane region" description="Helical" evidence="16">
    <location>
        <begin position="417"/>
        <end position="434"/>
    </location>
</feature>
<feature type="transmembrane region" description="Helical" evidence="16">
    <location>
        <begin position="446"/>
        <end position="465"/>
    </location>
</feature>
<reference evidence="18" key="1">
    <citation type="journal article" date="2020" name="bioRxiv">
        <title>Chromosome-level reference genome of the European wasp spider Argiope bruennichi: a resource for studies on range expansion and evolutionary adaptation.</title>
        <authorList>
            <person name="Sheffer M.M."/>
            <person name="Hoppe A."/>
            <person name="Krehenwinkel H."/>
            <person name="Uhl G."/>
            <person name="Kuss A.W."/>
            <person name="Jensen L."/>
            <person name="Jensen C."/>
            <person name="Gillespie R.G."/>
            <person name="Hoff K.J."/>
            <person name="Prost S."/>
        </authorList>
    </citation>
    <scope>NUCLEOTIDE SEQUENCE</scope>
</reference>
<keyword evidence="10 16" id="KW-0472">Membrane</keyword>
<dbReference type="AlphaFoldDB" id="A0A8T0EGG4"/>
<dbReference type="PANTHER" id="PTHR22950">
    <property type="entry name" value="AMINO ACID TRANSPORTER"/>
    <property type="match status" value="1"/>
</dbReference>
<evidence type="ECO:0000256" key="4">
    <source>
        <dbReference type="ARBA" id="ARBA00022692"/>
    </source>
</evidence>
<comment type="caution">
    <text evidence="18">The sequence shown here is derived from an EMBL/GenBank/DDBJ whole genome shotgun (WGS) entry which is preliminary data.</text>
</comment>